<dbReference type="EnsemblMetazoa" id="AARA000906-RA">
    <property type="protein sequence ID" value="AARA000906-PA"/>
    <property type="gene ID" value="AARA000906"/>
</dbReference>
<dbReference type="PANTHER" id="PTHR21421">
    <property type="entry name" value="GUSTATORY RECEPTOR"/>
    <property type="match status" value="1"/>
</dbReference>
<feature type="transmembrane region" description="Helical" evidence="10">
    <location>
        <begin position="341"/>
        <end position="361"/>
    </location>
</feature>
<dbReference type="EMBL" id="APCN01005876">
    <property type="status" value="NOT_ANNOTATED_CDS"/>
    <property type="molecule type" value="Genomic_DNA"/>
</dbReference>
<feature type="compositionally biased region" description="Low complexity" evidence="9">
    <location>
        <begin position="16"/>
        <end position="27"/>
    </location>
</feature>
<evidence type="ECO:0000256" key="8">
    <source>
        <dbReference type="PIRNR" id="PIRNR038981"/>
    </source>
</evidence>
<dbReference type="VEuPathDB" id="VectorBase:AARA000906"/>
<dbReference type="GO" id="GO:0007165">
    <property type="term" value="P:signal transduction"/>
    <property type="evidence" value="ECO:0007669"/>
    <property type="project" value="UniProtKB-KW"/>
</dbReference>
<dbReference type="PIRSF" id="PIRSF038981">
    <property type="entry name" value="GRP"/>
    <property type="match status" value="1"/>
</dbReference>
<evidence type="ECO:0000256" key="3">
    <source>
        <dbReference type="ARBA" id="ARBA00022475"/>
    </source>
</evidence>
<evidence type="ECO:0000256" key="2">
    <source>
        <dbReference type="ARBA" id="ARBA00005327"/>
    </source>
</evidence>
<comment type="function">
    <text evidence="8">Plays a role in the sugar gustatory response.</text>
</comment>
<evidence type="ECO:0000313" key="12">
    <source>
        <dbReference type="Proteomes" id="UP000075840"/>
    </source>
</evidence>
<evidence type="ECO:0000256" key="1">
    <source>
        <dbReference type="ARBA" id="ARBA00004651"/>
    </source>
</evidence>
<dbReference type="Proteomes" id="UP000075840">
    <property type="component" value="Unassembled WGS sequence"/>
</dbReference>
<dbReference type="GO" id="GO:0005886">
    <property type="term" value="C:plasma membrane"/>
    <property type="evidence" value="ECO:0007669"/>
    <property type="project" value="UniProtKB-SubCell"/>
</dbReference>
<evidence type="ECO:0000256" key="9">
    <source>
        <dbReference type="SAM" id="MobiDB-lite"/>
    </source>
</evidence>
<comment type="similarity">
    <text evidence="2">Belongs to the insect chemoreceptor superfamily. Gustatory receptor (GR) family. Gr5a subfamily.</text>
</comment>
<keyword evidence="12" id="KW-1185">Reference proteome</keyword>
<feature type="transmembrane region" description="Helical" evidence="10">
    <location>
        <begin position="49"/>
        <end position="66"/>
    </location>
</feature>
<evidence type="ECO:0000256" key="5">
    <source>
        <dbReference type="ARBA" id="ARBA00022989"/>
    </source>
</evidence>
<keyword evidence="5 10" id="KW-1133">Transmembrane helix</keyword>
<reference evidence="11" key="1">
    <citation type="submission" date="2022-08" db="UniProtKB">
        <authorList>
            <consortium name="EnsemblMetazoa"/>
        </authorList>
    </citation>
    <scope>IDENTIFICATION</scope>
    <source>
        <strain evidence="11">Dongola</strain>
    </source>
</reference>
<feature type="transmembrane region" description="Helical" evidence="10">
    <location>
        <begin position="86"/>
        <end position="109"/>
    </location>
</feature>
<evidence type="ECO:0000256" key="6">
    <source>
        <dbReference type="ARBA" id="ARBA00023136"/>
    </source>
</evidence>
<feature type="region of interest" description="Disordered" evidence="9">
    <location>
        <begin position="1"/>
        <end position="40"/>
    </location>
</feature>
<organism evidence="11 12">
    <name type="scientific">Anopheles arabiensis</name>
    <name type="common">Mosquito</name>
    <dbReference type="NCBI Taxonomy" id="7173"/>
    <lineage>
        <taxon>Eukaryota</taxon>
        <taxon>Metazoa</taxon>
        <taxon>Ecdysozoa</taxon>
        <taxon>Arthropoda</taxon>
        <taxon>Hexapoda</taxon>
        <taxon>Insecta</taxon>
        <taxon>Pterygota</taxon>
        <taxon>Neoptera</taxon>
        <taxon>Endopterygota</taxon>
        <taxon>Diptera</taxon>
        <taxon>Nematocera</taxon>
        <taxon>Culicoidea</taxon>
        <taxon>Culicidae</taxon>
        <taxon>Anophelinae</taxon>
        <taxon>Anopheles</taxon>
    </lineage>
</organism>
<feature type="transmembrane region" description="Helical" evidence="10">
    <location>
        <begin position="412"/>
        <end position="429"/>
    </location>
</feature>
<keyword evidence="4 10" id="KW-0812">Transmembrane</keyword>
<evidence type="ECO:0000256" key="4">
    <source>
        <dbReference type="ARBA" id="ARBA00022692"/>
    </source>
</evidence>
<sequence length="444" mass="51284">MLNMTPPEVTPVKRFPGVSGPPSTPSTALAEETPPADGAAERECSTHEAVAAVIFMGQLFSLMPIVGYARSTDPRNVRMRLRSVQFVYGCVTLFIMLTLIIMLCVHTAHQPSFGVQQATSLVYYAIIVFFMVELMLLARNWSQIMGRWYTDEAPFRTDPYRPPSSTLPFRRKVHLIAFGVMLLAFVEDTLNFVSAYRLNELHIRYCPHTAGFWKNFFHREHPYVLRVIPYHPVVGWTIELTMRIAKFTWHYVDVFIICLSLGLQRRFVQFNERLERLDGQPQSQGVWRALRLDYVRLSELVTFVDERFSKLILFCCANDMFFITVQLFNSFDLKPTTVTTVYFWYSLGFLIGRCFLMLFVVSSISRASEKPLETLRRFPSTNWNLDLRRLCDAVATSENALSGKRFFFVRRPLILAMAGTIITYELVLLDQVKKTPDTTRDCNF</sequence>
<evidence type="ECO:0000313" key="11">
    <source>
        <dbReference type="EnsemblMetazoa" id="AARA000906-PA"/>
    </source>
</evidence>
<feature type="transmembrane region" description="Helical" evidence="10">
    <location>
        <begin position="311"/>
        <end position="329"/>
    </location>
</feature>
<dbReference type="VEuPathDB" id="VectorBase:AARA21_014504"/>
<evidence type="ECO:0000256" key="7">
    <source>
        <dbReference type="ARBA" id="ARBA00023170"/>
    </source>
</evidence>
<feature type="transmembrane region" description="Helical" evidence="10">
    <location>
        <begin position="121"/>
        <end position="138"/>
    </location>
</feature>
<keyword evidence="3" id="KW-1003">Cell membrane</keyword>
<evidence type="ECO:0000256" key="10">
    <source>
        <dbReference type="SAM" id="Phobius"/>
    </source>
</evidence>
<dbReference type="Pfam" id="PF06151">
    <property type="entry name" value="Trehalose_recp"/>
    <property type="match status" value="1"/>
</dbReference>
<dbReference type="InterPro" id="IPR009318">
    <property type="entry name" value="Gustatory_rcpt"/>
</dbReference>
<dbReference type="AlphaFoldDB" id="A0A182HI49"/>
<accession>A0A182HI49</accession>
<keyword evidence="8" id="KW-0807">Transducer</keyword>
<dbReference type="GO" id="GO:0033041">
    <property type="term" value="F:sweet taste receptor activity"/>
    <property type="evidence" value="ECO:0007669"/>
    <property type="project" value="TreeGrafter"/>
</dbReference>
<dbReference type="PANTHER" id="PTHR21421:SF35">
    <property type="entry name" value="GUSTATORY RECEPTOR FOR SUGAR TASTE 64B-RELATED"/>
    <property type="match status" value="1"/>
</dbReference>
<keyword evidence="7 8" id="KW-0675">Receptor</keyword>
<proteinExistence type="inferred from homology"/>
<name>A0A182HI49_ANOAR</name>
<protein>
    <recommendedName>
        <fullName evidence="8">Gustatory receptor</fullName>
    </recommendedName>
</protein>
<comment type="subcellular location">
    <subcellularLocation>
        <location evidence="1">Cell membrane</location>
        <topology evidence="1">Multi-pass membrane protein</topology>
    </subcellularLocation>
</comment>
<keyword evidence="6 10" id="KW-0472">Membrane</keyword>